<evidence type="ECO:0000256" key="1">
    <source>
        <dbReference type="SAM" id="SignalP"/>
    </source>
</evidence>
<evidence type="ECO:0000313" key="2">
    <source>
        <dbReference type="EMBL" id="QBA19753.1"/>
    </source>
</evidence>
<organism evidence="2">
    <name type="scientific">Chryseobacterium indologenes</name>
    <name type="common">Flavobacterium indologenes</name>
    <dbReference type="NCBI Taxonomy" id="253"/>
    <lineage>
        <taxon>Bacteria</taxon>
        <taxon>Pseudomonadati</taxon>
        <taxon>Bacteroidota</taxon>
        <taxon>Flavobacteriia</taxon>
        <taxon>Flavobacteriales</taxon>
        <taxon>Weeksellaceae</taxon>
        <taxon>Chryseobacterium group</taxon>
        <taxon>Chryseobacterium</taxon>
    </lineage>
</organism>
<sequence>MTKASGMLLLLCSFCKMYAQLYIGKSCDLNIKDNIIISLIERKDSLVSLYIKADTKVHNLQQMSNIKIVVLSSYLSKPLQSSCSDTIKKAKDKKEEKRVLKLISEQKISRAENGQSTIIFYGKSEDIAIIITNTFKEKQGILHRKHKIFILYEKQFCPEQSLKTDMYERAFRAGLQIRPPPSFKFIL</sequence>
<reference evidence="2" key="1">
    <citation type="submission" date="2019-01" db="EMBL/GenBank/DDBJ databases">
        <title>Whole Genome Sequencing for Putative Detection of Antimicrobial Resistance and Potential Virulence Factors in Chryseobacterium indologenes isolated from Nile Tilapia in Tanzania.</title>
        <authorList>
            <person name="Mwega E."/>
            <person name="Mutoloki S."/>
            <person name="Mugimba K."/>
            <person name="Colquhoun D."/>
            <person name="Mdegela R."/>
            <person name="Evensen O."/>
            <person name="Wasteson Y."/>
        </authorList>
    </citation>
    <scope>NUCLEOTIDE SEQUENCE [LARGE SCALE GENOMIC DNA]</scope>
    <source>
        <strain evidence="2">StR 01</strain>
    </source>
</reference>
<keyword evidence="1" id="KW-0732">Signal</keyword>
<gene>
    <name evidence="2" type="ORF">EU348_00655</name>
</gene>
<accession>A0A411DHC1</accession>
<proteinExistence type="predicted"/>
<name>A0A411DHC1_CHRID</name>
<dbReference type="AlphaFoldDB" id="A0A411DHC1"/>
<feature type="signal peptide" evidence="1">
    <location>
        <begin position="1"/>
        <end position="19"/>
    </location>
</feature>
<dbReference type="EMBL" id="CP035532">
    <property type="protein sequence ID" value="QBA19753.1"/>
    <property type="molecule type" value="Genomic_DNA"/>
</dbReference>
<feature type="chain" id="PRO_5019360938" evidence="1">
    <location>
        <begin position="20"/>
        <end position="187"/>
    </location>
</feature>
<protein>
    <submittedName>
        <fullName evidence="2">Uncharacterized protein</fullName>
    </submittedName>
</protein>